<dbReference type="EMBL" id="CADEPM010000003">
    <property type="protein sequence ID" value="CAB3401944.1"/>
    <property type="molecule type" value="Genomic_DNA"/>
</dbReference>
<evidence type="ECO:0000313" key="2">
    <source>
        <dbReference type="Proteomes" id="UP000494206"/>
    </source>
</evidence>
<reference evidence="1 2" key="1">
    <citation type="submission" date="2020-04" db="EMBL/GenBank/DDBJ databases">
        <authorList>
            <person name="Laetsch R D."/>
            <person name="Stevens L."/>
            <person name="Kumar S."/>
            <person name="Blaxter L. M."/>
        </authorList>
    </citation>
    <scope>NUCLEOTIDE SEQUENCE [LARGE SCALE GENOMIC DNA]</scope>
</reference>
<keyword evidence="2" id="KW-1185">Reference proteome</keyword>
<proteinExistence type="predicted"/>
<comment type="caution">
    <text evidence="1">The sequence shown here is derived from an EMBL/GenBank/DDBJ whole genome shotgun (WGS) entry which is preliminary data.</text>
</comment>
<sequence>MLHTASSVKDNYGLAMLTNPDLGTTGTQLRRYWTYMKSQCQSTWIRTRISQPPFKGPHLLFYVVQQGSRSRRLIPQPGVLPSCSSKRAKSLD</sequence>
<gene>
    <name evidence="1" type="ORF">CBOVIS_LOCUS4624</name>
</gene>
<evidence type="ECO:0000313" key="1">
    <source>
        <dbReference type="EMBL" id="CAB3401944.1"/>
    </source>
</evidence>
<accession>A0A8S1EPH3</accession>
<name>A0A8S1EPH3_9PELO</name>
<protein>
    <submittedName>
        <fullName evidence="1">Uncharacterized protein</fullName>
    </submittedName>
</protein>
<dbReference type="Proteomes" id="UP000494206">
    <property type="component" value="Unassembled WGS sequence"/>
</dbReference>
<organism evidence="1 2">
    <name type="scientific">Caenorhabditis bovis</name>
    <dbReference type="NCBI Taxonomy" id="2654633"/>
    <lineage>
        <taxon>Eukaryota</taxon>
        <taxon>Metazoa</taxon>
        <taxon>Ecdysozoa</taxon>
        <taxon>Nematoda</taxon>
        <taxon>Chromadorea</taxon>
        <taxon>Rhabditida</taxon>
        <taxon>Rhabditina</taxon>
        <taxon>Rhabditomorpha</taxon>
        <taxon>Rhabditoidea</taxon>
        <taxon>Rhabditidae</taxon>
        <taxon>Peloderinae</taxon>
        <taxon>Caenorhabditis</taxon>
    </lineage>
</organism>
<dbReference type="AlphaFoldDB" id="A0A8S1EPH3"/>